<dbReference type="GO" id="GO:0004222">
    <property type="term" value="F:metalloendopeptidase activity"/>
    <property type="evidence" value="ECO:0007669"/>
    <property type="project" value="InterPro"/>
</dbReference>
<feature type="chain" id="PRO_5006917100" evidence="8">
    <location>
        <begin position="21"/>
        <end position="678"/>
    </location>
</feature>
<protein>
    <submittedName>
        <fullName evidence="11">Metallopeptidase PepO, peptidase, M13 family</fullName>
    </submittedName>
</protein>
<feature type="domain" description="Peptidase M13 N-terminal" evidence="10">
    <location>
        <begin position="46"/>
        <end position="425"/>
    </location>
</feature>
<dbReference type="Proteomes" id="UP000054608">
    <property type="component" value="Unassembled WGS sequence"/>
</dbReference>
<organism evidence="11 12">
    <name type="scientific">Legionella rubrilucens</name>
    <dbReference type="NCBI Taxonomy" id="458"/>
    <lineage>
        <taxon>Bacteria</taxon>
        <taxon>Pseudomonadati</taxon>
        <taxon>Pseudomonadota</taxon>
        <taxon>Gammaproteobacteria</taxon>
        <taxon>Legionellales</taxon>
        <taxon>Legionellaceae</taxon>
        <taxon>Legionella</taxon>
    </lineage>
</organism>
<dbReference type="InterPro" id="IPR000718">
    <property type="entry name" value="Peptidase_M13"/>
</dbReference>
<keyword evidence="8" id="KW-0732">Signal</keyword>
<evidence type="ECO:0000256" key="2">
    <source>
        <dbReference type="ARBA" id="ARBA00007357"/>
    </source>
</evidence>
<dbReference type="InterPro" id="IPR024079">
    <property type="entry name" value="MetalloPept_cat_dom_sf"/>
</dbReference>
<comment type="caution">
    <text evidence="11">The sequence shown here is derived from an EMBL/GenBank/DDBJ whole genome shotgun (WGS) entry which is preliminary data.</text>
</comment>
<dbReference type="SUPFAM" id="SSF55486">
    <property type="entry name" value="Metalloproteases ('zincins'), catalytic domain"/>
    <property type="match status" value="1"/>
</dbReference>
<keyword evidence="4" id="KW-0479">Metal-binding</keyword>
<dbReference type="Gene3D" id="3.40.390.10">
    <property type="entry name" value="Collagenase (Catalytic Domain)"/>
    <property type="match status" value="1"/>
</dbReference>
<keyword evidence="6" id="KW-0862">Zinc</keyword>
<feature type="signal peptide" evidence="8">
    <location>
        <begin position="1"/>
        <end position="20"/>
    </location>
</feature>
<dbReference type="STRING" id="458.Lrub_0164"/>
<dbReference type="PATRIC" id="fig|458.5.peg.168"/>
<proteinExistence type="inferred from homology"/>
<dbReference type="EMBL" id="LNYT01000003">
    <property type="protein sequence ID" value="KTD50540.1"/>
    <property type="molecule type" value="Genomic_DNA"/>
</dbReference>
<keyword evidence="12" id="KW-1185">Reference proteome</keyword>
<evidence type="ECO:0000313" key="12">
    <source>
        <dbReference type="Proteomes" id="UP000054608"/>
    </source>
</evidence>
<dbReference type="Pfam" id="PF01431">
    <property type="entry name" value="Peptidase_M13"/>
    <property type="match status" value="1"/>
</dbReference>
<dbReference type="AlphaFoldDB" id="A0A0W0Y0P9"/>
<gene>
    <name evidence="11" type="primary">pepO</name>
    <name evidence="11" type="ORF">Lrub_0164</name>
</gene>
<evidence type="ECO:0000256" key="4">
    <source>
        <dbReference type="ARBA" id="ARBA00022723"/>
    </source>
</evidence>
<dbReference type="GO" id="GO:0005886">
    <property type="term" value="C:plasma membrane"/>
    <property type="evidence" value="ECO:0007669"/>
    <property type="project" value="TreeGrafter"/>
</dbReference>
<dbReference type="InterPro" id="IPR008753">
    <property type="entry name" value="Peptidase_M13_N"/>
</dbReference>
<dbReference type="RefSeq" id="WP_058530305.1">
    <property type="nucleotide sequence ID" value="NZ_CAAAIN010000003.1"/>
</dbReference>
<dbReference type="InterPro" id="IPR042089">
    <property type="entry name" value="Peptidase_M13_dom_2"/>
</dbReference>
<evidence type="ECO:0000313" key="11">
    <source>
        <dbReference type="EMBL" id="KTD50540.1"/>
    </source>
</evidence>
<dbReference type="GO" id="GO:0046872">
    <property type="term" value="F:metal ion binding"/>
    <property type="evidence" value="ECO:0007669"/>
    <property type="project" value="UniProtKB-KW"/>
</dbReference>
<dbReference type="PANTHER" id="PTHR11733">
    <property type="entry name" value="ZINC METALLOPROTEASE FAMILY M13 NEPRILYSIN-RELATED"/>
    <property type="match status" value="1"/>
</dbReference>
<dbReference type="PRINTS" id="PR00786">
    <property type="entry name" value="NEPRILYSIN"/>
</dbReference>
<evidence type="ECO:0000256" key="1">
    <source>
        <dbReference type="ARBA" id="ARBA00001947"/>
    </source>
</evidence>
<evidence type="ECO:0000256" key="7">
    <source>
        <dbReference type="ARBA" id="ARBA00023049"/>
    </source>
</evidence>
<evidence type="ECO:0000256" key="3">
    <source>
        <dbReference type="ARBA" id="ARBA00022670"/>
    </source>
</evidence>
<reference evidence="11 12" key="1">
    <citation type="submission" date="2015-11" db="EMBL/GenBank/DDBJ databases">
        <title>Genomic analysis of 38 Legionella species identifies large and diverse effector repertoires.</title>
        <authorList>
            <person name="Burstein D."/>
            <person name="Amaro F."/>
            <person name="Zusman T."/>
            <person name="Lifshitz Z."/>
            <person name="Cohen O."/>
            <person name="Gilbert J.A."/>
            <person name="Pupko T."/>
            <person name="Shuman H.A."/>
            <person name="Segal G."/>
        </authorList>
    </citation>
    <scope>NUCLEOTIDE SEQUENCE [LARGE SCALE GENOMIC DNA]</scope>
    <source>
        <strain evidence="11 12">WA-270A-C2</strain>
    </source>
</reference>
<comment type="similarity">
    <text evidence="2">Belongs to the peptidase M13 family.</text>
</comment>
<keyword evidence="7" id="KW-0482">Metalloprotease</keyword>
<dbReference type="PROSITE" id="PS51885">
    <property type="entry name" value="NEPRILYSIN"/>
    <property type="match status" value="1"/>
</dbReference>
<evidence type="ECO:0000256" key="6">
    <source>
        <dbReference type="ARBA" id="ARBA00022833"/>
    </source>
</evidence>
<dbReference type="PANTHER" id="PTHR11733:SF167">
    <property type="entry name" value="FI17812P1-RELATED"/>
    <property type="match status" value="1"/>
</dbReference>
<accession>A0A0W0Y0P9</accession>
<evidence type="ECO:0000256" key="8">
    <source>
        <dbReference type="SAM" id="SignalP"/>
    </source>
</evidence>
<name>A0A0W0Y0P9_9GAMM</name>
<dbReference type="CDD" id="cd08662">
    <property type="entry name" value="M13"/>
    <property type="match status" value="1"/>
</dbReference>
<comment type="cofactor">
    <cofactor evidence="1">
        <name>Zn(2+)</name>
        <dbReference type="ChEBI" id="CHEBI:29105"/>
    </cofactor>
</comment>
<keyword evidence="5" id="KW-0378">Hydrolase</keyword>
<evidence type="ECO:0000256" key="5">
    <source>
        <dbReference type="ARBA" id="ARBA00022801"/>
    </source>
</evidence>
<keyword evidence="3" id="KW-0645">Protease</keyword>
<dbReference type="GO" id="GO:0016485">
    <property type="term" value="P:protein processing"/>
    <property type="evidence" value="ECO:0007669"/>
    <property type="project" value="TreeGrafter"/>
</dbReference>
<evidence type="ECO:0000259" key="9">
    <source>
        <dbReference type="Pfam" id="PF01431"/>
    </source>
</evidence>
<dbReference type="Gene3D" id="1.10.1380.10">
    <property type="entry name" value="Neutral endopeptidase , domain2"/>
    <property type="match status" value="1"/>
</dbReference>
<sequence>MRFFIAMGLTAFILSNPGWAQPSSPVEADRQRESLHLDWRDLTVSPTEDFFAYANGNWQKMNPIPPEYAMWGSFNILQLKVEKIIHQLLIKAANQPNPVPGSIEQKAGDFYFSGMDEQSINALGVKPLHQELKRIAAITNRKELNAVIAHLQTIGVDALFDFSSMQDFKNSEEMIGAAAQGGLGLPNRDYYLKTGKKFDSIRKAYVEHVTKMFLLLGDSPLQAKQEAETVMRMETVLARASLTPAQQRDPHAIYHRMNRKQLEEATPHFSWPAYFAAIGKPELQEINLAMPGFFKAADDQLRSVPLNDWKTYLRWHLVDAFASYLSAPFVDQNFRMMSILTGAQTLQPRWKRVVATENGALGFAIGKLYVEQNFPPEAKKEALAILHTVHQALRKDIESLRWMAPETKKAALKKLALMEERVGYPDQWWDYSSLQIDRGPYVLNVIRANQFLIKRELDKIGKPIDRSEWAMPPQTVNAYYDPSMNNITIPAGILQPPFFDQYAAAAVNYGGIGFVMGHEITHGFDDQGAQFDGYGNLKTWWTAADLKKFKAATQCIIDQFSQYRIDDLPVQGQLVAGEATADLGGLTLAYHAFLNSPQYQQALVIDHLTPPQQFFLGAAHVWASNIRPEQARHLITMDPHPPMIYRVNGSLANMTPFITAFAVPANSPMVNKKRCQVW</sequence>
<evidence type="ECO:0000259" key="10">
    <source>
        <dbReference type="Pfam" id="PF05649"/>
    </source>
</evidence>
<feature type="domain" description="Peptidase M13 C-terminal" evidence="9">
    <location>
        <begin position="477"/>
        <end position="677"/>
    </location>
</feature>
<dbReference type="OrthoDB" id="9775677at2"/>
<dbReference type="InterPro" id="IPR018497">
    <property type="entry name" value="Peptidase_M13_C"/>
</dbReference>
<dbReference type="Pfam" id="PF05649">
    <property type="entry name" value="Peptidase_M13_N"/>
    <property type="match status" value="1"/>
</dbReference>